<dbReference type="Proteomes" id="UP000219338">
    <property type="component" value="Unassembled WGS sequence"/>
</dbReference>
<reference evidence="3" key="1">
    <citation type="journal article" date="2017" name="Nat. Ecol. Evol.">
        <title>Genome expansion and lineage-specific genetic innovations in the forest pathogenic fungi Armillaria.</title>
        <authorList>
            <person name="Sipos G."/>
            <person name="Prasanna A.N."/>
            <person name="Walter M.C."/>
            <person name="O'Connor E."/>
            <person name="Balint B."/>
            <person name="Krizsan K."/>
            <person name="Kiss B."/>
            <person name="Hess J."/>
            <person name="Varga T."/>
            <person name="Slot J."/>
            <person name="Riley R."/>
            <person name="Boka B."/>
            <person name="Rigling D."/>
            <person name="Barry K."/>
            <person name="Lee J."/>
            <person name="Mihaltcheva S."/>
            <person name="LaButti K."/>
            <person name="Lipzen A."/>
            <person name="Waldron R."/>
            <person name="Moloney N.M."/>
            <person name="Sperisen C."/>
            <person name="Kredics L."/>
            <person name="Vagvoelgyi C."/>
            <person name="Patrignani A."/>
            <person name="Fitzpatrick D."/>
            <person name="Nagy I."/>
            <person name="Doyle S."/>
            <person name="Anderson J.B."/>
            <person name="Grigoriev I.V."/>
            <person name="Gueldener U."/>
            <person name="Muensterkoetter M."/>
            <person name="Nagy L.G."/>
        </authorList>
    </citation>
    <scope>NUCLEOTIDE SEQUENCE [LARGE SCALE GENOMIC DNA]</scope>
    <source>
        <strain evidence="3">C18/9</strain>
    </source>
</reference>
<proteinExistence type="predicted"/>
<feature type="compositionally biased region" description="Basic and acidic residues" evidence="1">
    <location>
        <begin position="442"/>
        <end position="452"/>
    </location>
</feature>
<dbReference type="OMA" id="RMMKSAC"/>
<name>A0A284R1U4_ARMOS</name>
<protein>
    <submittedName>
        <fullName evidence="2">Uncharacterized protein</fullName>
    </submittedName>
</protein>
<feature type="region of interest" description="Disordered" evidence="1">
    <location>
        <begin position="335"/>
        <end position="452"/>
    </location>
</feature>
<dbReference type="STRING" id="47428.A0A284R1U4"/>
<dbReference type="AlphaFoldDB" id="A0A284R1U4"/>
<evidence type="ECO:0000313" key="2">
    <source>
        <dbReference type="EMBL" id="SJL02681.1"/>
    </source>
</evidence>
<gene>
    <name evidence="2" type="ORF">ARMOST_06015</name>
</gene>
<dbReference type="EMBL" id="FUEG01000003">
    <property type="protein sequence ID" value="SJL02681.1"/>
    <property type="molecule type" value="Genomic_DNA"/>
</dbReference>
<keyword evidence="3" id="KW-1185">Reference proteome</keyword>
<organism evidence="2 3">
    <name type="scientific">Armillaria ostoyae</name>
    <name type="common">Armillaria root rot fungus</name>
    <dbReference type="NCBI Taxonomy" id="47428"/>
    <lineage>
        <taxon>Eukaryota</taxon>
        <taxon>Fungi</taxon>
        <taxon>Dikarya</taxon>
        <taxon>Basidiomycota</taxon>
        <taxon>Agaricomycotina</taxon>
        <taxon>Agaricomycetes</taxon>
        <taxon>Agaricomycetidae</taxon>
        <taxon>Agaricales</taxon>
        <taxon>Marasmiineae</taxon>
        <taxon>Physalacriaceae</taxon>
        <taxon>Armillaria</taxon>
    </lineage>
</organism>
<sequence length="452" mass="49446">MQDARLSTLPPAHFSVDAAMPNIYRTRTPPYLSEPDANDPGPSPIDADDSIVLSDLVRTGEASRLRRRGAMRLDHGHTASQTGAASVIAPNAGAVVVDSPSWESDPEDRDPILEPALSRNDRSLRYSRSQREISRHMKDEYTWTLFCGGHEEDIVLEETLSHDSRGPFVPSIMPLYPPTAQSSSSSSLKRTSRRTNGCGALVHMRATPRQRLGVWTAKSEASDAVVAMDSSYFDRSAVAKILRSACGCVREGVGCAVCGNPLGTRYRPCKTAGDSIFTTPSNISAPRCPQGPRYWHASNQSQSTPGTYNPEFYIYTFFSTAVSSAPGYTFPPRLPHHSSSTLSSSSQRQQSSSYPFLPPPPPLVEVDDTEEPTPTFGNIMFSRVMTSSPTQLSDVGEDDRESDRGDDYTLPLPADWADFANRAPLDPDGEFLTDVEAPNSPDKNEVMLIPER</sequence>
<accession>A0A284R1U4</accession>
<feature type="region of interest" description="Disordered" evidence="1">
    <location>
        <begin position="26"/>
        <end position="48"/>
    </location>
</feature>
<evidence type="ECO:0000256" key="1">
    <source>
        <dbReference type="SAM" id="MobiDB-lite"/>
    </source>
</evidence>
<dbReference type="OrthoDB" id="3270840at2759"/>
<evidence type="ECO:0000313" key="3">
    <source>
        <dbReference type="Proteomes" id="UP000219338"/>
    </source>
</evidence>
<feature type="compositionally biased region" description="Low complexity" evidence="1">
    <location>
        <begin position="338"/>
        <end position="355"/>
    </location>
</feature>